<dbReference type="InterPro" id="IPR034364">
    <property type="entry name" value="PABP_RRM1"/>
</dbReference>
<dbReference type="VEuPathDB" id="PiroplasmaDB:BMR1_03g00720"/>
<dbReference type="Proteomes" id="UP000002899">
    <property type="component" value="Chromosome III"/>
</dbReference>
<dbReference type="PROSITE" id="PS51309">
    <property type="entry name" value="PABC"/>
    <property type="match status" value="1"/>
</dbReference>
<feature type="compositionally biased region" description="Low complexity" evidence="11">
    <location>
        <begin position="573"/>
        <end position="590"/>
    </location>
</feature>
<evidence type="ECO:0000256" key="10">
    <source>
        <dbReference type="RuleBase" id="RU362004"/>
    </source>
</evidence>
<evidence type="ECO:0000256" key="11">
    <source>
        <dbReference type="SAM" id="MobiDB-lite"/>
    </source>
</evidence>
<keyword evidence="4 10" id="KW-0963">Cytoplasm</keyword>
<dbReference type="Gene3D" id="1.10.1900.10">
    <property type="entry name" value="c-terminal domain of poly(a) binding protein"/>
    <property type="match status" value="1"/>
</dbReference>
<dbReference type="Pfam" id="PF00658">
    <property type="entry name" value="MLLE"/>
    <property type="match status" value="1"/>
</dbReference>
<feature type="region of interest" description="Disordered" evidence="11">
    <location>
        <begin position="1"/>
        <end position="26"/>
    </location>
</feature>
<keyword evidence="5" id="KW-0677">Repeat</keyword>
<feature type="domain" description="PABC" evidence="13">
    <location>
        <begin position="603"/>
        <end position="679"/>
    </location>
</feature>
<dbReference type="EMBL" id="LN871598">
    <property type="protein sequence ID" value="CTQ40744.1"/>
    <property type="molecule type" value="Genomic_DNA"/>
</dbReference>
<evidence type="ECO:0000256" key="2">
    <source>
        <dbReference type="ARBA" id="ARBA00004496"/>
    </source>
</evidence>
<evidence type="ECO:0000259" key="13">
    <source>
        <dbReference type="PROSITE" id="PS51309"/>
    </source>
</evidence>
<comment type="function">
    <text evidence="10">Binds the poly(A) tail of mRNA.</text>
</comment>
<feature type="domain" description="RRM" evidence="12">
    <location>
        <begin position="41"/>
        <end position="119"/>
    </location>
</feature>
<evidence type="ECO:0000256" key="3">
    <source>
        <dbReference type="ARBA" id="ARBA00008557"/>
    </source>
</evidence>
<evidence type="ECO:0000256" key="8">
    <source>
        <dbReference type="ARBA" id="ARBA00023242"/>
    </source>
</evidence>
<dbReference type="NCBIfam" id="TIGR01628">
    <property type="entry name" value="PABP-1234"/>
    <property type="match status" value="1"/>
</dbReference>
<dbReference type="CDD" id="cd12378">
    <property type="entry name" value="RRM1_I_PABPs"/>
    <property type="match status" value="1"/>
</dbReference>
<evidence type="ECO:0000259" key="12">
    <source>
        <dbReference type="PROSITE" id="PS50102"/>
    </source>
</evidence>
<dbReference type="Pfam" id="PF00076">
    <property type="entry name" value="RRM_1"/>
    <property type="match status" value="4"/>
</dbReference>
<evidence type="ECO:0000256" key="5">
    <source>
        <dbReference type="ARBA" id="ARBA00022737"/>
    </source>
</evidence>
<name>A0A0K3ALX6_BABMR</name>
<organism evidence="14 15">
    <name type="scientific">Babesia microti (strain RI)</name>
    <dbReference type="NCBI Taxonomy" id="1133968"/>
    <lineage>
        <taxon>Eukaryota</taxon>
        <taxon>Sar</taxon>
        <taxon>Alveolata</taxon>
        <taxon>Apicomplexa</taxon>
        <taxon>Aconoidasida</taxon>
        <taxon>Piroplasmida</taxon>
        <taxon>Babesiidae</taxon>
        <taxon>Babesia</taxon>
    </lineage>
</organism>
<accession>A0A0K3ALX6</accession>
<keyword evidence="8" id="KW-0539">Nucleus</keyword>
<dbReference type="RefSeq" id="XP_012648755.1">
    <property type="nucleotide sequence ID" value="XM_012793301.1"/>
</dbReference>
<dbReference type="SUPFAM" id="SSF54928">
    <property type="entry name" value="RNA-binding domain, RBD"/>
    <property type="match status" value="3"/>
</dbReference>
<dbReference type="InterPro" id="IPR012677">
    <property type="entry name" value="Nucleotide-bd_a/b_plait_sf"/>
</dbReference>
<dbReference type="InterPro" id="IPR006515">
    <property type="entry name" value="PABP_1234"/>
</dbReference>
<feature type="domain" description="RRM" evidence="12">
    <location>
        <begin position="129"/>
        <end position="206"/>
    </location>
</feature>
<comment type="subcellular location">
    <subcellularLocation>
        <location evidence="2 10">Cytoplasm</location>
    </subcellularLocation>
    <subcellularLocation>
        <location evidence="1">Nucleus</location>
    </subcellularLocation>
</comment>
<dbReference type="CDD" id="cd12381">
    <property type="entry name" value="RRM4_I_PABPs"/>
    <property type="match status" value="1"/>
</dbReference>
<dbReference type="FunFam" id="3.30.70.330:FF:000651">
    <property type="entry name" value="Poly(A) binding protein cytoplasmic 1 like"/>
    <property type="match status" value="1"/>
</dbReference>
<reference evidence="14 15" key="3">
    <citation type="journal article" date="2016" name="Sci. Rep.">
        <title>Genome-wide diversity and gene expression profiling of Babesia microti isolates identify polymorphic genes that mediate host-pathogen interactions.</title>
        <authorList>
            <person name="Silva J.C."/>
            <person name="Cornillot E."/>
            <person name="McCracken C."/>
            <person name="Usmani-Brown S."/>
            <person name="Dwivedi A."/>
            <person name="Ifeonu O.O."/>
            <person name="Crabtree J."/>
            <person name="Gotia H.T."/>
            <person name="Virji A.Z."/>
            <person name="Reynes C."/>
            <person name="Colinge J."/>
            <person name="Kumar V."/>
            <person name="Lawres L."/>
            <person name="Pazzi J.E."/>
            <person name="Pablo J.V."/>
            <person name="Hung C."/>
            <person name="Brancato J."/>
            <person name="Kumari P."/>
            <person name="Orvis J."/>
            <person name="Tretina K."/>
            <person name="Chibucos M."/>
            <person name="Ott S."/>
            <person name="Sadzewicz L."/>
            <person name="Sengamalay N."/>
            <person name="Shetty A.C."/>
            <person name="Su Q."/>
            <person name="Tallon L."/>
            <person name="Fraser C.M."/>
            <person name="Frutos R."/>
            <person name="Molina D.M."/>
            <person name="Krause P.J."/>
            <person name="Ben Mamoun C."/>
        </authorList>
    </citation>
    <scope>NUCLEOTIDE SEQUENCE [LARGE SCALE GENOMIC DNA]</scope>
    <source>
        <strain evidence="14 15">RI</strain>
    </source>
</reference>
<dbReference type="AlphaFoldDB" id="A0A0K3ALX6"/>
<dbReference type="FunFam" id="3.30.70.330:FF:000003">
    <property type="entry name" value="Polyadenylate-binding protein"/>
    <property type="match status" value="1"/>
</dbReference>
<dbReference type="CDD" id="cd12379">
    <property type="entry name" value="RRM2_I_PABPs"/>
    <property type="match status" value="1"/>
</dbReference>
<dbReference type="GeneID" id="24424778"/>
<dbReference type="InterPro" id="IPR036053">
    <property type="entry name" value="PABP-dom"/>
</dbReference>
<dbReference type="SMART" id="SM00517">
    <property type="entry name" value="PolyA"/>
    <property type="match status" value="1"/>
</dbReference>
<reference evidence="14 15" key="2">
    <citation type="journal article" date="2013" name="PLoS ONE">
        <title>Whole genome mapping and re-organization of the nuclear and mitochondrial genomes of Babesia microti isolates.</title>
        <authorList>
            <person name="Cornillot E."/>
            <person name="Dassouli A."/>
            <person name="Garg A."/>
            <person name="Pachikara N."/>
            <person name="Randazzo S."/>
            <person name="Depoix D."/>
            <person name="Carcy B."/>
            <person name="Delbecq S."/>
            <person name="Frutos R."/>
            <person name="Silva J.C."/>
            <person name="Sutton R."/>
            <person name="Krause P.J."/>
            <person name="Mamoun C.B."/>
        </authorList>
    </citation>
    <scope>NUCLEOTIDE SEQUENCE [LARGE SCALE GENOMIC DNA]</scope>
    <source>
        <strain evidence="14 15">RI</strain>
    </source>
</reference>
<evidence type="ECO:0000313" key="14">
    <source>
        <dbReference type="EMBL" id="CTQ40744.1"/>
    </source>
</evidence>
<gene>
    <name evidence="14" type="ORF">BMR1_03g00720</name>
</gene>
<keyword evidence="15" id="KW-1185">Reference proteome</keyword>
<dbReference type="GO" id="GO:0005634">
    <property type="term" value="C:nucleus"/>
    <property type="evidence" value="ECO:0007669"/>
    <property type="project" value="UniProtKB-SubCell"/>
</dbReference>
<dbReference type="FunFam" id="1.10.1900.10:FF:000004">
    <property type="entry name" value="Polyadenylate-binding protein"/>
    <property type="match status" value="1"/>
</dbReference>
<protein>
    <recommendedName>
        <fullName evidence="10">Polyadenylate-binding protein</fullName>
        <shortName evidence="10">PABP</shortName>
    </recommendedName>
</protein>
<dbReference type="InterPro" id="IPR000504">
    <property type="entry name" value="RRM_dom"/>
</dbReference>
<dbReference type="InterPro" id="IPR045305">
    <property type="entry name" value="RRM2_I_PABPs"/>
</dbReference>
<sequence length="679" mass="75291">MTAGYNEVKGQQGTKGTSSSKASSIAAAPANGNEGQLFPSASLYVGDLSPEVTEAILYEIFNTIGPVASIRVCRDSITRKSLGYAYVNYHNVNDARRALEALKYNEICGKQVRIMWSHRDPSLRKSGAGNVFIKNIDESIDTKALYDAFSPYGQILSCKVATDETGRSRGYGFVHFDTEANATRAISDANGMQLGNKKIFVAPFVRRSERVSSTKLEDGVDEKFTNLYVRNFPENWNEEILKENFSPFGEITSMMMKSDPLGRKFAFINYAENSMAKAAIETMNGKDFSIKSGDKSTIEGEDTDKSETKLLVCAHQDRARRHAMLKAKYDSMHAENKSKYQGVNLYIKNLDDSINDAELRELFEGFGLITSCKVMVDEHGASLGFGFVCFVSPEDATHAVSEMHLKLVHNKPLYVGLAEKREQRLNRLQMRYKVGHNRDGMPMGMLPPHGMMPPMHMGVPMMPVNGQYMYPNPNIHGPNSSQQNAMMPYQWRHQYHPGIPPVGMQVPFNARGANMPVPMRVYNPMGNRGVRGQNVPVQKLGQNGDKAMGDGFKFTPQARNRMEMVQSDHSDPATAGNARAHARATATTSAVPGRDSNDTTFQEAHITAATLAAAHPNMQKQMLGEKLFPIIARHNPELAGKVTGMMLEMDNSELLILLESEKQLIAKADEAIRVLQQAR</sequence>
<dbReference type="InterPro" id="IPR002004">
    <property type="entry name" value="PABP_HYD_C"/>
</dbReference>
<dbReference type="PANTHER" id="PTHR24012">
    <property type="entry name" value="RNA BINDING PROTEIN"/>
    <property type="match status" value="1"/>
</dbReference>
<evidence type="ECO:0000256" key="4">
    <source>
        <dbReference type="ARBA" id="ARBA00022490"/>
    </source>
</evidence>
<proteinExistence type="inferred from homology"/>
<dbReference type="Gene3D" id="3.30.70.330">
    <property type="match status" value="4"/>
</dbReference>
<feature type="region of interest" description="Disordered" evidence="11">
    <location>
        <begin position="565"/>
        <end position="596"/>
    </location>
</feature>
<reference evidence="14 15" key="1">
    <citation type="journal article" date="2012" name="Nucleic Acids Res.">
        <title>Sequencing of the smallest Apicomplexan genome from the human pathogen Babesia microti.</title>
        <authorList>
            <person name="Cornillot E."/>
            <person name="Hadj-Kaddour K."/>
            <person name="Dassouli A."/>
            <person name="Noel B."/>
            <person name="Ranwez V."/>
            <person name="Vacherie B."/>
            <person name="Augagneur Y."/>
            <person name="Bres V."/>
            <person name="Duclos A."/>
            <person name="Randazzo S."/>
            <person name="Carcy B."/>
            <person name="Debierre-Grockiego F."/>
            <person name="Delbecq S."/>
            <person name="Moubri-Menage K."/>
            <person name="Shams-Eldin H."/>
            <person name="Usmani-Brown S."/>
            <person name="Bringaud F."/>
            <person name="Wincker P."/>
            <person name="Vivares C.P."/>
            <person name="Schwarz R.T."/>
            <person name="Schetters T.P."/>
            <person name="Krause P.J."/>
            <person name="Gorenflot A."/>
            <person name="Berry V."/>
            <person name="Barbe V."/>
            <person name="Ben Mamoun C."/>
        </authorList>
    </citation>
    <scope>NUCLEOTIDE SEQUENCE [LARGE SCALE GENOMIC DNA]</scope>
    <source>
        <strain evidence="14 15">RI</strain>
    </source>
</reference>
<dbReference type="SUPFAM" id="SSF63570">
    <property type="entry name" value="PABC (PABP) domain"/>
    <property type="match status" value="1"/>
</dbReference>
<keyword evidence="7 9" id="KW-0694">RNA-binding</keyword>
<feature type="domain" description="RRM" evidence="12">
    <location>
        <begin position="225"/>
        <end position="303"/>
    </location>
</feature>
<dbReference type="OrthoDB" id="19742at2759"/>
<dbReference type="GO" id="GO:0003723">
    <property type="term" value="F:RNA binding"/>
    <property type="evidence" value="ECO:0007669"/>
    <property type="project" value="UniProtKB-UniRule"/>
</dbReference>
<dbReference type="FunFam" id="3.30.70.330:FF:000648">
    <property type="entry name" value="Polyadenylate-binding protein"/>
    <property type="match status" value="1"/>
</dbReference>
<comment type="similarity">
    <text evidence="3 10">Belongs to the polyadenylate-binding protein type-1 family.</text>
</comment>
<dbReference type="GO" id="GO:0006417">
    <property type="term" value="P:regulation of translation"/>
    <property type="evidence" value="ECO:0007669"/>
    <property type="project" value="UniProtKB-KW"/>
</dbReference>
<dbReference type="GO" id="GO:0005737">
    <property type="term" value="C:cytoplasm"/>
    <property type="evidence" value="ECO:0007669"/>
    <property type="project" value="UniProtKB-SubCell"/>
</dbReference>
<evidence type="ECO:0000256" key="7">
    <source>
        <dbReference type="ARBA" id="ARBA00022884"/>
    </source>
</evidence>
<evidence type="ECO:0000313" key="15">
    <source>
        <dbReference type="Proteomes" id="UP000002899"/>
    </source>
</evidence>
<feature type="domain" description="RRM" evidence="12">
    <location>
        <begin position="343"/>
        <end position="420"/>
    </location>
</feature>
<dbReference type="SMART" id="SM00360">
    <property type="entry name" value="RRM"/>
    <property type="match status" value="4"/>
</dbReference>
<dbReference type="KEGG" id="bmic:BMR1_03g00720"/>
<evidence type="ECO:0000256" key="9">
    <source>
        <dbReference type="PROSITE-ProRule" id="PRU00176"/>
    </source>
</evidence>
<evidence type="ECO:0000256" key="6">
    <source>
        <dbReference type="ARBA" id="ARBA00022845"/>
    </source>
</evidence>
<dbReference type="InterPro" id="IPR035979">
    <property type="entry name" value="RBD_domain_sf"/>
</dbReference>
<evidence type="ECO:0000256" key="1">
    <source>
        <dbReference type="ARBA" id="ARBA00004123"/>
    </source>
</evidence>
<dbReference type="OMA" id="QQPGFMP"/>
<keyword evidence="6" id="KW-0810">Translation regulation</keyword>
<dbReference type="PROSITE" id="PS50102">
    <property type="entry name" value="RRM"/>
    <property type="match status" value="4"/>
</dbReference>